<evidence type="ECO:0000313" key="3">
    <source>
        <dbReference type="EMBL" id="RSL16325.1"/>
    </source>
</evidence>
<name>A0A428MH79_9BACT</name>
<reference evidence="3 4" key="1">
    <citation type="submission" date="2018-12" db="EMBL/GenBank/DDBJ databases">
        <title>Sequencing of bacterial isolates from soil warming experiment in Harvard Forest, Massachusetts, USA.</title>
        <authorList>
            <person name="Deangelis K."/>
        </authorList>
    </citation>
    <scope>NUCLEOTIDE SEQUENCE [LARGE SCALE GENOMIC DNA]</scope>
    <source>
        <strain evidence="3 4">EB153</strain>
    </source>
</reference>
<dbReference type="Proteomes" id="UP000269669">
    <property type="component" value="Unassembled WGS sequence"/>
</dbReference>
<dbReference type="PANTHER" id="PTHR12227">
    <property type="entry name" value="GLYCERATE KINASE"/>
    <property type="match status" value="1"/>
</dbReference>
<dbReference type="InterPro" id="IPR025286">
    <property type="entry name" value="MOFRL_assoc_dom"/>
</dbReference>
<dbReference type="EMBL" id="RSDW01000001">
    <property type="protein sequence ID" value="RSL16325.1"/>
    <property type="molecule type" value="Genomic_DNA"/>
</dbReference>
<comment type="caution">
    <text evidence="3">The sequence shown here is derived from an EMBL/GenBank/DDBJ whole genome shotgun (WGS) entry which is preliminary data.</text>
</comment>
<dbReference type="InterPro" id="IPR037035">
    <property type="entry name" value="GK-like_C_sf"/>
</dbReference>
<dbReference type="Gene3D" id="3.40.50.10180">
    <property type="entry name" value="Glycerate kinase, MOFRL-like N-terminal domain"/>
    <property type="match status" value="1"/>
</dbReference>
<feature type="domain" description="MOFRL-associated" evidence="2">
    <location>
        <begin position="8"/>
        <end position="244"/>
    </location>
</feature>
<evidence type="ECO:0000313" key="4">
    <source>
        <dbReference type="Proteomes" id="UP000269669"/>
    </source>
</evidence>
<keyword evidence="4" id="KW-1185">Reference proteome</keyword>
<dbReference type="AlphaFoldDB" id="A0A428MH79"/>
<dbReference type="InterPro" id="IPR038614">
    <property type="entry name" value="GK_N_sf"/>
</dbReference>
<dbReference type="PANTHER" id="PTHR12227:SF0">
    <property type="entry name" value="GLYCERATE KINASE"/>
    <property type="match status" value="1"/>
</dbReference>
<dbReference type="OrthoDB" id="9766552at2"/>
<accession>A0A428MH79</accession>
<feature type="domain" description="MOFRL" evidence="1">
    <location>
        <begin position="324"/>
        <end position="430"/>
    </location>
</feature>
<dbReference type="InterPro" id="IPR039760">
    <property type="entry name" value="MOFRL_protein"/>
</dbReference>
<dbReference type="Gene3D" id="3.40.1480.10">
    <property type="entry name" value="MOFRL domain"/>
    <property type="match status" value="1"/>
</dbReference>
<dbReference type="InterPro" id="IPR007835">
    <property type="entry name" value="MOFRL"/>
</dbReference>
<keyword evidence="3" id="KW-0670">Pyruvate</keyword>
<dbReference type="RefSeq" id="WP_125484951.1">
    <property type="nucleotide sequence ID" value="NZ_RSDW01000001.1"/>
</dbReference>
<proteinExistence type="predicted"/>
<organism evidence="3 4">
    <name type="scientific">Edaphobacter aggregans</name>
    <dbReference type="NCBI Taxonomy" id="570835"/>
    <lineage>
        <taxon>Bacteria</taxon>
        <taxon>Pseudomonadati</taxon>
        <taxon>Acidobacteriota</taxon>
        <taxon>Terriglobia</taxon>
        <taxon>Terriglobales</taxon>
        <taxon>Acidobacteriaceae</taxon>
        <taxon>Edaphobacter</taxon>
    </lineage>
</organism>
<gene>
    <name evidence="3" type="ORF">EDE15_1837</name>
</gene>
<dbReference type="Pfam" id="PF13660">
    <property type="entry name" value="DUF4147"/>
    <property type="match status" value="1"/>
</dbReference>
<dbReference type="Pfam" id="PF05161">
    <property type="entry name" value="MOFRL"/>
    <property type="match status" value="1"/>
</dbReference>
<dbReference type="SUPFAM" id="SSF82544">
    <property type="entry name" value="GckA/TtuD-like"/>
    <property type="match status" value="1"/>
</dbReference>
<sequence length="437" mass="46830">MSTAREDALDIFLYALKASRVEPAMERRLVCRDGVMEIDGHRYVLGGYERLVLIAIGKAAHTMATPFLWRVGDVRERFEGIIVGPEDEAAPSQGFRVYRGGHPSPNAGSMEAAADVLRTLQALTERDLVVFLISGGGSALMERFLEPGVSLETIAATHKALVESGAPIAAINAVRKHLSAVKGGRLAVAAAPAEQLTIFVSDVPAGELDALSSGPTFPDRSSVEDVYRIAKEYGLEERLPVEIGKKITERTLGETPKEDDAIFARSQWVVLLDSASLEDAGAERARELGWHVEIDNHCDDWSAERAVEYLMGRLGEMRRLRERVCLLSAGEVTVQVPRGATGRGGRNQHFALIASEQIAGSDVVVLSGGSDGIDGNSSAAGALVDGKTQARAEEIGYPVSAALAAFDGHTLLEQLDDTIMTGPTGNNLRDLRVLLAP</sequence>
<evidence type="ECO:0000259" key="2">
    <source>
        <dbReference type="Pfam" id="PF13660"/>
    </source>
</evidence>
<evidence type="ECO:0000259" key="1">
    <source>
        <dbReference type="Pfam" id="PF05161"/>
    </source>
</evidence>
<protein>
    <submittedName>
        <fullName evidence="3">Hydroxypyruvate reductase</fullName>
    </submittedName>
</protein>
<dbReference type="GO" id="GO:0008887">
    <property type="term" value="F:glycerate kinase activity"/>
    <property type="evidence" value="ECO:0007669"/>
    <property type="project" value="InterPro"/>
</dbReference>
<dbReference type="GO" id="GO:0005737">
    <property type="term" value="C:cytoplasm"/>
    <property type="evidence" value="ECO:0007669"/>
    <property type="project" value="TreeGrafter"/>
</dbReference>